<dbReference type="InterPro" id="IPR052709">
    <property type="entry name" value="Transposase-MT_Hybrid"/>
</dbReference>
<organism evidence="2 3">
    <name type="scientific">Araneus ventricosus</name>
    <name type="common">Orbweaver spider</name>
    <name type="synonym">Epeira ventricosa</name>
    <dbReference type="NCBI Taxonomy" id="182803"/>
    <lineage>
        <taxon>Eukaryota</taxon>
        <taxon>Metazoa</taxon>
        <taxon>Ecdysozoa</taxon>
        <taxon>Arthropoda</taxon>
        <taxon>Chelicerata</taxon>
        <taxon>Arachnida</taxon>
        <taxon>Araneae</taxon>
        <taxon>Araneomorphae</taxon>
        <taxon>Entelegynae</taxon>
        <taxon>Araneoidea</taxon>
        <taxon>Araneidae</taxon>
        <taxon>Araneus</taxon>
    </lineage>
</organism>
<dbReference type="PANTHER" id="PTHR46060:SF1">
    <property type="entry name" value="MARINER MOS1 TRANSPOSASE-LIKE PROTEIN"/>
    <property type="match status" value="1"/>
</dbReference>
<dbReference type="OrthoDB" id="6470780at2759"/>
<evidence type="ECO:0000313" key="2">
    <source>
        <dbReference type="EMBL" id="GBM43470.1"/>
    </source>
</evidence>
<keyword evidence="3" id="KW-1185">Reference proteome</keyword>
<evidence type="ECO:0000256" key="1">
    <source>
        <dbReference type="SAM" id="MobiDB-lite"/>
    </source>
</evidence>
<dbReference type="PANTHER" id="PTHR46060">
    <property type="entry name" value="MARINER MOS1 TRANSPOSASE-LIKE PROTEIN"/>
    <property type="match status" value="1"/>
</dbReference>
<comment type="caution">
    <text evidence="2">The sequence shown here is derived from an EMBL/GenBank/DDBJ whole genome shotgun (WGS) entry which is preliminary data.</text>
</comment>
<dbReference type="Proteomes" id="UP000499080">
    <property type="component" value="Unassembled WGS sequence"/>
</dbReference>
<sequence>MVIGSLDRKVTFQKTKSAKQKLMQVRYKERNKTLIGVSSSSMDLNNECRLKGHMCENLDLSAPSAIVESGAQNADDVTVTPVVTKFSAVSRTLDRFGISDRAGAATYQLRFKIWALSRKAMFRTLLIEIKFGLREQRQEPFYRLSRTNIEDDPRTGRPSSSTADENVEHFREIVRADRRITIDAIASELGISRGSVHSILHDDLNMHRICLRIVPKKLSPEQKEVRVNMCRDLIDIAD</sequence>
<gene>
    <name evidence="2" type="ORF">AVEN_9432_2</name>
</gene>
<proteinExistence type="predicted"/>
<accession>A0A4Y2FPR9</accession>
<name>A0A4Y2FPR9_ARAVE</name>
<dbReference type="EMBL" id="BGPR01001031">
    <property type="protein sequence ID" value="GBM43470.1"/>
    <property type="molecule type" value="Genomic_DNA"/>
</dbReference>
<evidence type="ECO:0000313" key="3">
    <source>
        <dbReference type="Proteomes" id="UP000499080"/>
    </source>
</evidence>
<dbReference type="AlphaFoldDB" id="A0A4Y2FPR9"/>
<feature type="region of interest" description="Disordered" evidence="1">
    <location>
        <begin position="144"/>
        <end position="166"/>
    </location>
</feature>
<protein>
    <submittedName>
        <fullName evidence="2">Uncharacterized protein</fullName>
    </submittedName>
</protein>
<reference evidence="2 3" key="1">
    <citation type="journal article" date="2019" name="Sci. Rep.">
        <title>Orb-weaving spider Araneus ventricosus genome elucidates the spidroin gene catalogue.</title>
        <authorList>
            <person name="Kono N."/>
            <person name="Nakamura H."/>
            <person name="Ohtoshi R."/>
            <person name="Moran D.A.P."/>
            <person name="Shinohara A."/>
            <person name="Yoshida Y."/>
            <person name="Fujiwara M."/>
            <person name="Mori M."/>
            <person name="Tomita M."/>
            <person name="Arakawa K."/>
        </authorList>
    </citation>
    <scope>NUCLEOTIDE SEQUENCE [LARGE SCALE GENOMIC DNA]</scope>
</reference>